<evidence type="ECO:0000256" key="2">
    <source>
        <dbReference type="SAM" id="MobiDB-lite"/>
    </source>
</evidence>
<dbReference type="AlphaFoldDB" id="G8BP15"/>
<dbReference type="Gene3D" id="2.20.70.10">
    <property type="match status" value="1"/>
</dbReference>
<evidence type="ECO:0000313" key="5">
    <source>
        <dbReference type="Proteomes" id="UP000005666"/>
    </source>
</evidence>
<dbReference type="KEGG" id="tpf:TPHA_0A05690"/>
<feature type="domain" description="WW" evidence="3">
    <location>
        <begin position="6"/>
        <end position="33"/>
    </location>
</feature>
<protein>
    <recommendedName>
        <fullName evidence="3">WW domain-containing protein</fullName>
    </recommendedName>
</protein>
<dbReference type="SUPFAM" id="SSF81698">
    <property type="entry name" value="FF domain"/>
    <property type="match status" value="1"/>
</dbReference>
<dbReference type="RefSeq" id="XP_003684077.1">
    <property type="nucleotide sequence ID" value="XM_003684029.1"/>
</dbReference>
<dbReference type="InterPro" id="IPR002713">
    <property type="entry name" value="FF_domain"/>
</dbReference>
<keyword evidence="5" id="KW-1185">Reference proteome</keyword>
<reference evidence="4 5" key="1">
    <citation type="journal article" date="2011" name="Proc. Natl. Acad. Sci. U.S.A.">
        <title>Evolutionary erosion of yeast sex chromosomes by mating-type switching accidents.</title>
        <authorList>
            <person name="Gordon J.L."/>
            <person name="Armisen D."/>
            <person name="Proux-Wera E."/>
            <person name="Oheigeartaigh S.S."/>
            <person name="Byrne K.P."/>
            <person name="Wolfe K.H."/>
        </authorList>
    </citation>
    <scope>NUCLEOTIDE SEQUENCE [LARGE SCALE GENOMIC DNA]</scope>
    <source>
        <strain evidence="5">ATCC 24235 / CBS 4417 / NBRC 1672 / NRRL Y-8282 / UCD 70-5</strain>
    </source>
</reference>
<dbReference type="InterPro" id="IPR036020">
    <property type="entry name" value="WW_dom_sf"/>
</dbReference>
<dbReference type="Pfam" id="PF00397">
    <property type="entry name" value="WW"/>
    <property type="match status" value="1"/>
</dbReference>
<dbReference type="PANTHER" id="PTHR11864:SF30">
    <property type="entry name" value="PRE-MRNA-SPLICING FACTOR URN1"/>
    <property type="match status" value="1"/>
</dbReference>
<evidence type="ECO:0000313" key="4">
    <source>
        <dbReference type="EMBL" id="CCE61643.1"/>
    </source>
</evidence>
<dbReference type="GO" id="GO:0003723">
    <property type="term" value="F:RNA binding"/>
    <property type="evidence" value="ECO:0007669"/>
    <property type="project" value="TreeGrafter"/>
</dbReference>
<dbReference type="PROSITE" id="PS01159">
    <property type="entry name" value="WW_DOMAIN_1"/>
    <property type="match status" value="1"/>
</dbReference>
<dbReference type="OrthoDB" id="410044at2759"/>
<dbReference type="PANTHER" id="PTHR11864">
    <property type="entry name" value="PRE-MRNA-PROCESSING PROTEIN PRP40"/>
    <property type="match status" value="1"/>
</dbReference>
<sequence>MKIRVWKEFIAPNGQKYYYNLKTKKTTWDEPESLFEGNAVSQGQKDESPVFAFPLFNDWYLVISSLGKKFYFNAVENISVLELHDELNTQLLQSIDKQKLILLVGVARGFIYDEYLQVYEEIMENLDFVKNEISNEYKELQVNVAQESEESADKQDPGDLIATDNGIVNDYYSSSDEEVDIREDKFNEIDLAEDNLQQNDGIRTEVIRTETDFNEENLNSVETLDFNASKEKYFQLFEKYQLNSFSTWSNQSKVVMDDPDFYLITDNSLREDIFEEWCSRKHSHHNSITSVDKDDQTDSSGAHSSAEDNLDDNVADQNEEEENLEPTKYHYLSHIISKANISPDTIFQDIKKDNKKLFKQFKINKFITSKRDLESFSSKLIFYYKKFDQSQRRDIFEGILEQNKTAINKHVVEHSDKVLETLNTSVNEDFEKETQLLKLEDILGLSGSLEKLANDPKYYILGIKDKLECLKNYLRNLT</sequence>
<dbReference type="STRING" id="1071381.G8BP15"/>
<dbReference type="OMA" id="EPTKYHY"/>
<feature type="region of interest" description="Disordered" evidence="2">
    <location>
        <begin position="285"/>
        <end position="323"/>
    </location>
</feature>
<dbReference type="Pfam" id="PF01846">
    <property type="entry name" value="FF"/>
    <property type="match status" value="1"/>
</dbReference>
<evidence type="ECO:0000259" key="3">
    <source>
        <dbReference type="PROSITE" id="PS50020"/>
    </source>
</evidence>
<keyword evidence="1" id="KW-0175">Coiled coil</keyword>
<dbReference type="GO" id="GO:0071004">
    <property type="term" value="C:U2-type prespliceosome"/>
    <property type="evidence" value="ECO:0007669"/>
    <property type="project" value="TreeGrafter"/>
</dbReference>
<dbReference type="GeneID" id="11532798"/>
<dbReference type="Proteomes" id="UP000005666">
    <property type="component" value="Chromosome 1"/>
</dbReference>
<dbReference type="eggNOG" id="KOG0152">
    <property type="taxonomic scope" value="Eukaryota"/>
</dbReference>
<accession>G8BP15</accession>
<dbReference type="CDD" id="cd00201">
    <property type="entry name" value="WW"/>
    <property type="match status" value="1"/>
</dbReference>
<dbReference type="SMART" id="SM00441">
    <property type="entry name" value="FF"/>
    <property type="match status" value="1"/>
</dbReference>
<dbReference type="InterPro" id="IPR036517">
    <property type="entry name" value="FF_domain_sf"/>
</dbReference>
<dbReference type="HOGENOM" id="CLU_039649_0_0_1"/>
<dbReference type="SMART" id="SM00456">
    <property type="entry name" value="WW"/>
    <property type="match status" value="1"/>
</dbReference>
<dbReference type="Gene3D" id="1.10.10.440">
    <property type="entry name" value="FF domain"/>
    <property type="match status" value="1"/>
</dbReference>
<name>G8BP15_TETPH</name>
<feature type="compositionally biased region" description="Acidic residues" evidence="2">
    <location>
        <begin position="308"/>
        <end position="323"/>
    </location>
</feature>
<dbReference type="PROSITE" id="PS50020">
    <property type="entry name" value="WW_DOMAIN_2"/>
    <property type="match status" value="1"/>
</dbReference>
<dbReference type="GO" id="GO:0005685">
    <property type="term" value="C:U1 snRNP"/>
    <property type="evidence" value="ECO:0007669"/>
    <property type="project" value="TreeGrafter"/>
</dbReference>
<dbReference type="EMBL" id="HE612856">
    <property type="protein sequence ID" value="CCE61643.1"/>
    <property type="molecule type" value="Genomic_DNA"/>
</dbReference>
<organism evidence="4 5">
    <name type="scientific">Tetrapisispora phaffii (strain ATCC 24235 / CBS 4417 / NBRC 1672 / NRRL Y-8282 / UCD 70-5)</name>
    <name type="common">Yeast</name>
    <name type="synonym">Fabospora phaffii</name>
    <dbReference type="NCBI Taxonomy" id="1071381"/>
    <lineage>
        <taxon>Eukaryota</taxon>
        <taxon>Fungi</taxon>
        <taxon>Dikarya</taxon>
        <taxon>Ascomycota</taxon>
        <taxon>Saccharomycotina</taxon>
        <taxon>Saccharomycetes</taxon>
        <taxon>Saccharomycetales</taxon>
        <taxon>Saccharomycetaceae</taxon>
        <taxon>Tetrapisispora</taxon>
    </lineage>
</organism>
<dbReference type="SUPFAM" id="SSF51045">
    <property type="entry name" value="WW domain"/>
    <property type="match status" value="1"/>
</dbReference>
<dbReference type="InterPro" id="IPR039726">
    <property type="entry name" value="Prp40-like"/>
</dbReference>
<proteinExistence type="predicted"/>
<evidence type="ECO:0000256" key="1">
    <source>
        <dbReference type="SAM" id="Coils"/>
    </source>
</evidence>
<gene>
    <name evidence="4" type="primary">TPHA0A05690</name>
    <name evidence="4" type="ordered locus">TPHA_0A05690</name>
</gene>
<dbReference type="GO" id="GO:0045292">
    <property type="term" value="P:mRNA cis splicing, via spliceosome"/>
    <property type="evidence" value="ECO:0007669"/>
    <property type="project" value="InterPro"/>
</dbReference>
<feature type="coiled-coil region" evidence="1">
    <location>
        <begin position="112"/>
        <end position="150"/>
    </location>
</feature>
<dbReference type="InterPro" id="IPR001202">
    <property type="entry name" value="WW_dom"/>
</dbReference>